<dbReference type="InterPro" id="IPR050444">
    <property type="entry name" value="Polyketide_Synthase"/>
</dbReference>
<dbReference type="AlphaFoldDB" id="A0A0F7ZJW2"/>
<dbReference type="GO" id="GO:0016740">
    <property type="term" value="F:transferase activity"/>
    <property type="evidence" value="ECO:0007669"/>
    <property type="project" value="UniProtKB-KW"/>
</dbReference>
<evidence type="ECO:0000313" key="3">
    <source>
        <dbReference type="EMBL" id="KJZ74731.1"/>
    </source>
</evidence>
<evidence type="ECO:0000256" key="1">
    <source>
        <dbReference type="ARBA" id="ARBA00022679"/>
    </source>
</evidence>
<organism evidence="3 4">
    <name type="scientific">Hirsutella minnesotensis 3608</name>
    <dbReference type="NCBI Taxonomy" id="1043627"/>
    <lineage>
        <taxon>Eukaryota</taxon>
        <taxon>Fungi</taxon>
        <taxon>Dikarya</taxon>
        <taxon>Ascomycota</taxon>
        <taxon>Pezizomycotina</taxon>
        <taxon>Sordariomycetes</taxon>
        <taxon>Hypocreomycetidae</taxon>
        <taxon>Hypocreales</taxon>
        <taxon>Ophiocordycipitaceae</taxon>
        <taxon>Hirsutella</taxon>
    </lineage>
</organism>
<dbReference type="SUPFAM" id="SSF52151">
    <property type="entry name" value="FabD/lysophospholipase-like"/>
    <property type="match status" value="1"/>
</dbReference>
<evidence type="ECO:0000259" key="2">
    <source>
        <dbReference type="SMART" id="SM00827"/>
    </source>
</evidence>
<dbReference type="Gene3D" id="3.30.70.3290">
    <property type="match status" value="1"/>
</dbReference>
<dbReference type="PANTHER" id="PTHR45681">
    <property type="entry name" value="POLYKETIDE SYNTHASE 44-RELATED"/>
    <property type="match status" value="1"/>
</dbReference>
<gene>
    <name evidence="3" type="ORF">HIM_05848</name>
</gene>
<dbReference type="SMART" id="SM00827">
    <property type="entry name" value="PKS_AT"/>
    <property type="match status" value="1"/>
</dbReference>
<keyword evidence="4" id="KW-1185">Reference proteome</keyword>
<protein>
    <recommendedName>
        <fullName evidence="2">Malonyl-CoA:ACP transacylase (MAT) domain-containing protein</fullName>
    </recommendedName>
</protein>
<dbReference type="OrthoDB" id="4757480at2759"/>
<dbReference type="InterPro" id="IPR016035">
    <property type="entry name" value="Acyl_Trfase/lysoPLipase"/>
</dbReference>
<feature type="domain" description="Malonyl-CoA:ACP transacylase (MAT)" evidence="2">
    <location>
        <begin position="1"/>
        <end position="151"/>
    </location>
</feature>
<evidence type="ECO:0000313" key="4">
    <source>
        <dbReference type="Proteomes" id="UP000054481"/>
    </source>
</evidence>
<dbReference type="InterPro" id="IPR014043">
    <property type="entry name" value="Acyl_transferase_dom"/>
</dbReference>
<dbReference type="Proteomes" id="UP000054481">
    <property type="component" value="Unassembled WGS sequence"/>
</dbReference>
<reference evidence="3 4" key="1">
    <citation type="journal article" date="2014" name="Genome Biol. Evol.">
        <title>Comparative genomics and transcriptomics analyses reveal divergent lifestyle features of nematode endoparasitic fungus Hirsutella minnesotensis.</title>
        <authorList>
            <person name="Lai Y."/>
            <person name="Liu K."/>
            <person name="Zhang X."/>
            <person name="Zhang X."/>
            <person name="Li K."/>
            <person name="Wang N."/>
            <person name="Shu C."/>
            <person name="Wu Y."/>
            <person name="Wang C."/>
            <person name="Bushley K.E."/>
            <person name="Xiang M."/>
            <person name="Liu X."/>
        </authorList>
    </citation>
    <scope>NUCLEOTIDE SEQUENCE [LARGE SCALE GENOMIC DNA]</scope>
    <source>
        <strain evidence="3 4">3608</strain>
    </source>
</reference>
<accession>A0A0F7ZJW2</accession>
<dbReference type="Gene3D" id="3.40.366.10">
    <property type="entry name" value="Malonyl-Coenzyme A Acyl Carrier Protein, domain 2"/>
    <property type="match status" value="1"/>
</dbReference>
<name>A0A0F7ZJW2_9HYPO</name>
<dbReference type="PANTHER" id="PTHR45681:SF6">
    <property type="entry name" value="POLYKETIDE SYNTHASE 37"/>
    <property type="match status" value="1"/>
</dbReference>
<proteinExistence type="predicted"/>
<sequence>MDKTLRGLENPPSWSIEGLLSCEADEDPSTLTDRSQPMSHIIESGHMYENLISYKEDVPSVRSEAGVAFYSSTTGKRVGADGRLDSAYWLKTLENMVLFQPSVQALLEDFQESMLLVEIGPHSSLGGYAKQLIRDRPDGTASYIPTLRRNSNSFLDLLKTIGRIYGHGGFVDFSGIHHKSRVLTDIPTYPWDEVMEMSLPNRIEQAFKIQTQQAPTPRIARFSLSEKQ</sequence>
<dbReference type="EMBL" id="KQ030523">
    <property type="protein sequence ID" value="KJZ74731.1"/>
    <property type="molecule type" value="Genomic_DNA"/>
</dbReference>
<keyword evidence="1" id="KW-0808">Transferase</keyword>
<dbReference type="InterPro" id="IPR001227">
    <property type="entry name" value="Ac_transferase_dom_sf"/>
</dbReference>